<keyword evidence="3" id="KW-1185">Reference proteome</keyword>
<dbReference type="GO" id="GO:0004674">
    <property type="term" value="F:protein serine/threonine kinase activity"/>
    <property type="evidence" value="ECO:0007669"/>
    <property type="project" value="TreeGrafter"/>
</dbReference>
<reference evidence="2" key="1">
    <citation type="submission" date="2023-03" db="EMBL/GenBank/DDBJ databases">
        <title>Massive genome expansion in bonnet fungi (Mycena s.s.) driven by repeated elements and novel gene families across ecological guilds.</title>
        <authorList>
            <consortium name="Lawrence Berkeley National Laboratory"/>
            <person name="Harder C.B."/>
            <person name="Miyauchi S."/>
            <person name="Viragh M."/>
            <person name="Kuo A."/>
            <person name="Thoen E."/>
            <person name="Andreopoulos B."/>
            <person name="Lu D."/>
            <person name="Skrede I."/>
            <person name="Drula E."/>
            <person name="Henrissat B."/>
            <person name="Morin E."/>
            <person name="Kohler A."/>
            <person name="Barry K."/>
            <person name="LaButti K."/>
            <person name="Morin E."/>
            <person name="Salamov A."/>
            <person name="Lipzen A."/>
            <person name="Mereny Z."/>
            <person name="Hegedus B."/>
            <person name="Baldrian P."/>
            <person name="Stursova M."/>
            <person name="Weitz H."/>
            <person name="Taylor A."/>
            <person name="Grigoriev I.V."/>
            <person name="Nagy L.G."/>
            <person name="Martin F."/>
            <person name="Kauserud H."/>
        </authorList>
    </citation>
    <scope>NUCLEOTIDE SEQUENCE</scope>
    <source>
        <strain evidence="2">CBHHK067</strain>
    </source>
</reference>
<dbReference type="PROSITE" id="PS50011">
    <property type="entry name" value="PROTEIN_KINASE_DOM"/>
    <property type="match status" value="1"/>
</dbReference>
<dbReference type="InterPro" id="IPR011009">
    <property type="entry name" value="Kinase-like_dom_sf"/>
</dbReference>
<comment type="caution">
    <text evidence="2">The sequence shown here is derived from an EMBL/GenBank/DDBJ whole genome shotgun (WGS) entry which is preliminary data.</text>
</comment>
<name>A0AAD7B7C8_MYCRO</name>
<dbReference type="PANTHER" id="PTHR44329:SF214">
    <property type="entry name" value="PROTEIN KINASE DOMAIN-CONTAINING PROTEIN"/>
    <property type="match status" value="1"/>
</dbReference>
<dbReference type="PANTHER" id="PTHR44329">
    <property type="entry name" value="SERINE/THREONINE-PROTEIN KINASE TNNI3K-RELATED"/>
    <property type="match status" value="1"/>
</dbReference>
<dbReference type="SUPFAM" id="SSF56112">
    <property type="entry name" value="Protein kinase-like (PK-like)"/>
    <property type="match status" value="1"/>
</dbReference>
<protein>
    <recommendedName>
        <fullName evidence="1">Protein kinase domain-containing protein</fullName>
    </recommendedName>
</protein>
<dbReference type="AlphaFoldDB" id="A0AAD7B7C8"/>
<evidence type="ECO:0000259" key="1">
    <source>
        <dbReference type="PROSITE" id="PS50011"/>
    </source>
</evidence>
<proteinExistence type="predicted"/>
<dbReference type="PROSITE" id="PS00109">
    <property type="entry name" value="PROTEIN_KINASE_TYR"/>
    <property type="match status" value="1"/>
</dbReference>
<accession>A0AAD7B7C8</accession>
<evidence type="ECO:0000313" key="3">
    <source>
        <dbReference type="Proteomes" id="UP001221757"/>
    </source>
</evidence>
<dbReference type="Proteomes" id="UP001221757">
    <property type="component" value="Unassembled WGS sequence"/>
</dbReference>
<dbReference type="GO" id="GO:0005524">
    <property type="term" value="F:ATP binding"/>
    <property type="evidence" value="ECO:0007669"/>
    <property type="project" value="InterPro"/>
</dbReference>
<dbReference type="InterPro" id="IPR051681">
    <property type="entry name" value="Ser/Thr_Kinases-Pseudokinases"/>
</dbReference>
<dbReference type="InterPro" id="IPR008266">
    <property type="entry name" value="Tyr_kinase_AS"/>
</dbReference>
<organism evidence="2 3">
    <name type="scientific">Mycena rosella</name>
    <name type="common">Pink bonnet</name>
    <name type="synonym">Agaricus rosellus</name>
    <dbReference type="NCBI Taxonomy" id="1033263"/>
    <lineage>
        <taxon>Eukaryota</taxon>
        <taxon>Fungi</taxon>
        <taxon>Dikarya</taxon>
        <taxon>Basidiomycota</taxon>
        <taxon>Agaricomycotina</taxon>
        <taxon>Agaricomycetes</taxon>
        <taxon>Agaricomycetidae</taxon>
        <taxon>Agaricales</taxon>
        <taxon>Marasmiineae</taxon>
        <taxon>Mycenaceae</taxon>
        <taxon>Mycena</taxon>
    </lineage>
</organism>
<dbReference type="EMBL" id="JARKIE010000913">
    <property type="protein sequence ID" value="KAJ7612973.1"/>
    <property type="molecule type" value="Genomic_DNA"/>
</dbReference>
<sequence length="772" mass="86457">MHAIPTPRLRLLRLSNSDVYTAFGAQLVADVPADAFELEWLDEENKPRTLEFYTTGSQDVSPLAINTTFLRSHFGTGDAPGFQGPPTPPLDSEPYVETDPAMLLDLTGQVQREGSCPQAHGGFADVWKGVWNRQPDRWVVIKVLRSRLDNPQMEAKMNKRLARELSVWKRLDHKHVLKLLSTVSDFGPNDSMVCPWLEQGSASKYMERHGDNRLPAVVHDNFIVHSDLTGSNILIGDEGKAKLCDFGLSSIVVEFCGTSSLTSCIGGAVRWVDASLYSLSTEGEGEGEGNEVSAPTRCDIYSFRSVTLEVEFIFFLTWDPNDLPRCYELLRRCYAAATTCYAVATQVPRGAMSSYASATRCYELLRECYAVLRAPMRVLQASTAVYGLLQGATSSYELLCGPYELLRRFYGLLCYHVLRGCYASATRLLRECYAAATRDRDFGYDATSPTGSYWRSRAGPGFADENEANLPNISAQDTAQSYVHVETRVHISKPLLFPDRNARLRYETLKTMASAYDSNLRSLEEHWRTVFAELFRAILPGHIIVQEEGTLWTFHDTTRNPAAALLPLNRTMPLGSGSGYSMRPDFRAIVSRAGRIHFPILGECKKAISRQHASPSGWPATGHGRAAFISSLRHAVNQVELQAVVLFKLDRDSQEMATRQSTVCLVAAVGPIYVMTLVTREQIESAYPDANLEEVNDQIRILEQQEELERARDAVSISPDAMLAEFMTFREEEYTNYYSKLPSQCWSRPRVLDTPDSDMLLETLRGWPTFNA</sequence>
<dbReference type="Gene3D" id="1.10.510.10">
    <property type="entry name" value="Transferase(Phosphotransferase) domain 1"/>
    <property type="match status" value="1"/>
</dbReference>
<dbReference type="InterPro" id="IPR000719">
    <property type="entry name" value="Prot_kinase_dom"/>
</dbReference>
<gene>
    <name evidence="2" type="ORF">B0H17DRAFT_1153221</name>
</gene>
<dbReference type="CDD" id="cd00180">
    <property type="entry name" value="PKc"/>
    <property type="match status" value="1"/>
</dbReference>
<feature type="domain" description="Protein kinase" evidence="1">
    <location>
        <begin position="112"/>
        <end position="399"/>
    </location>
</feature>
<evidence type="ECO:0000313" key="2">
    <source>
        <dbReference type="EMBL" id="KAJ7612973.1"/>
    </source>
</evidence>
<dbReference type="Pfam" id="PF00069">
    <property type="entry name" value="Pkinase"/>
    <property type="match status" value="1"/>
</dbReference>